<proteinExistence type="predicted"/>
<dbReference type="EMBL" id="JAKKSL010000001">
    <property type="protein sequence ID" value="MCI2283534.1"/>
    <property type="molecule type" value="Genomic_DNA"/>
</dbReference>
<comment type="caution">
    <text evidence="2">The sequence shown here is derived from an EMBL/GenBank/DDBJ whole genome shotgun (WGS) entry which is preliminary data.</text>
</comment>
<sequence length="338" mass="38229">MLTIKNTVKTLFDITPNNISEAILTSDVPLILKGFGDSWPIVKAAKQSNKHAVDYLKKMENGTPVNTCYLEPKEHGRIFYNDDMSGFNFHTTPQILSDVLTDILKQAISDTPKTIYIGSTSIKQILPSLVEETLASPLLSNAIYNIWLGNKSKVAAHFDFLQNLACCVVGKRRFTLFPPAQIKNLYCGPLDKAPGGQPISMVDFDKPDFEQFPRYKQAIDSAVIAELEAGDAIVLPSMWFHHVEGLSDLNVLLNYWWRTSPTYMGNPTDSLHHAILSIRDLPKSQRKAWKHLFNHYVFDHHENDFAHIKDSAKSILTSPLNETQARILRANLQNKLRR</sequence>
<dbReference type="Proteomes" id="UP001139646">
    <property type="component" value="Unassembled WGS sequence"/>
</dbReference>
<dbReference type="PROSITE" id="PS51184">
    <property type="entry name" value="JMJC"/>
    <property type="match status" value="1"/>
</dbReference>
<keyword evidence="3" id="KW-1185">Reference proteome</keyword>
<dbReference type="PANTHER" id="PTHR12461">
    <property type="entry name" value="HYPOXIA-INDUCIBLE FACTOR 1 ALPHA INHIBITOR-RELATED"/>
    <property type="match status" value="1"/>
</dbReference>
<evidence type="ECO:0000313" key="2">
    <source>
        <dbReference type="EMBL" id="MCI2283534.1"/>
    </source>
</evidence>
<reference evidence="2" key="1">
    <citation type="submission" date="2022-01" db="EMBL/GenBank/DDBJ databases">
        <title>Colwellia maritima, isolated from seawater.</title>
        <authorList>
            <person name="Kristyanto S."/>
            <person name="Jung J."/>
            <person name="Jeon C.O."/>
        </authorList>
    </citation>
    <scope>NUCLEOTIDE SEQUENCE</scope>
    <source>
        <strain evidence="2">MSW7</strain>
    </source>
</reference>
<accession>A0ABS9WZZ5</accession>
<dbReference type="SUPFAM" id="SSF51197">
    <property type="entry name" value="Clavaminate synthase-like"/>
    <property type="match status" value="1"/>
</dbReference>
<dbReference type="InterPro" id="IPR041667">
    <property type="entry name" value="Cupin_8"/>
</dbReference>
<dbReference type="Gene3D" id="2.60.120.650">
    <property type="entry name" value="Cupin"/>
    <property type="match status" value="1"/>
</dbReference>
<name>A0ABS9WZZ5_9GAMM</name>
<feature type="domain" description="JmjC" evidence="1">
    <location>
        <begin position="81"/>
        <end position="272"/>
    </location>
</feature>
<organism evidence="2 3">
    <name type="scientific">Colwellia maritima</name>
    <dbReference type="NCBI Taxonomy" id="2912588"/>
    <lineage>
        <taxon>Bacteria</taxon>
        <taxon>Pseudomonadati</taxon>
        <taxon>Pseudomonadota</taxon>
        <taxon>Gammaproteobacteria</taxon>
        <taxon>Alteromonadales</taxon>
        <taxon>Colwelliaceae</taxon>
        <taxon>Colwellia</taxon>
    </lineage>
</organism>
<dbReference type="RefSeq" id="WP_242285079.1">
    <property type="nucleotide sequence ID" value="NZ_JAKKSL010000001.1"/>
</dbReference>
<dbReference type="InterPro" id="IPR003347">
    <property type="entry name" value="JmjC_dom"/>
</dbReference>
<dbReference type="Pfam" id="PF13621">
    <property type="entry name" value="Cupin_8"/>
    <property type="match status" value="1"/>
</dbReference>
<gene>
    <name evidence="2" type="ORF">L3081_09195</name>
</gene>
<evidence type="ECO:0000259" key="1">
    <source>
        <dbReference type="PROSITE" id="PS51184"/>
    </source>
</evidence>
<dbReference type="PANTHER" id="PTHR12461:SF105">
    <property type="entry name" value="HYPOXIA-INDUCIBLE FACTOR 1-ALPHA INHIBITOR"/>
    <property type="match status" value="1"/>
</dbReference>
<dbReference type="SMART" id="SM00558">
    <property type="entry name" value="JmjC"/>
    <property type="match status" value="1"/>
</dbReference>
<evidence type="ECO:0000313" key="3">
    <source>
        <dbReference type="Proteomes" id="UP001139646"/>
    </source>
</evidence>
<protein>
    <submittedName>
        <fullName evidence="2">Cupin-like domain-containing protein</fullName>
    </submittedName>
</protein>